<protein>
    <submittedName>
        <fullName evidence="2">Asp/Glu/hydantoin racemase</fullName>
    </submittedName>
</protein>
<evidence type="ECO:0000256" key="1">
    <source>
        <dbReference type="ARBA" id="ARBA00038414"/>
    </source>
</evidence>
<gene>
    <name evidence="2" type="ORF">H8S11_02375</name>
</gene>
<dbReference type="Pfam" id="PF01177">
    <property type="entry name" value="Asp_Glu_race"/>
    <property type="match status" value="1"/>
</dbReference>
<dbReference type="PANTHER" id="PTHR28047">
    <property type="entry name" value="PROTEIN DCG1"/>
    <property type="match status" value="1"/>
</dbReference>
<dbReference type="GO" id="GO:0047661">
    <property type="term" value="F:amino-acid racemase activity"/>
    <property type="evidence" value="ECO:0007669"/>
    <property type="project" value="InterPro"/>
</dbReference>
<dbReference type="PANTHER" id="PTHR28047:SF5">
    <property type="entry name" value="PROTEIN DCG1"/>
    <property type="match status" value="1"/>
</dbReference>
<evidence type="ECO:0000313" key="2">
    <source>
        <dbReference type="EMBL" id="MBC5721669.1"/>
    </source>
</evidence>
<keyword evidence="3" id="KW-1185">Reference proteome</keyword>
<dbReference type="AlphaFoldDB" id="A0A8J6J0Q1"/>
<dbReference type="InterPro" id="IPR052186">
    <property type="entry name" value="Hydantoin_racemase-like"/>
</dbReference>
<dbReference type="Gene3D" id="3.40.50.12500">
    <property type="match status" value="1"/>
</dbReference>
<dbReference type="InterPro" id="IPR053714">
    <property type="entry name" value="Iso_Racemase_Enz_sf"/>
</dbReference>
<name>A0A8J6J0Q1_9FIRM</name>
<dbReference type="EMBL" id="JACOPO010000001">
    <property type="protein sequence ID" value="MBC5721669.1"/>
    <property type="molecule type" value="Genomic_DNA"/>
</dbReference>
<evidence type="ECO:0000313" key="3">
    <source>
        <dbReference type="Proteomes" id="UP000628736"/>
    </source>
</evidence>
<organism evidence="2 3">
    <name type="scientific">Flintibacter hominis</name>
    <dbReference type="NCBI Taxonomy" id="2763048"/>
    <lineage>
        <taxon>Bacteria</taxon>
        <taxon>Bacillati</taxon>
        <taxon>Bacillota</taxon>
        <taxon>Clostridia</taxon>
        <taxon>Eubacteriales</taxon>
        <taxon>Flintibacter</taxon>
    </lineage>
</organism>
<reference evidence="2" key="1">
    <citation type="submission" date="2020-08" db="EMBL/GenBank/DDBJ databases">
        <title>Genome public.</title>
        <authorList>
            <person name="Liu C."/>
            <person name="Sun Q."/>
        </authorList>
    </citation>
    <scope>NUCLEOTIDE SEQUENCE</scope>
    <source>
        <strain evidence="2">NSJ-23</strain>
    </source>
</reference>
<dbReference type="InterPro" id="IPR015942">
    <property type="entry name" value="Asp/Glu/hydantoin_racemase"/>
</dbReference>
<comment type="caution">
    <text evidence="2">The sequence shown here is derived from an EMBL/GenBank/DDBJ whole genome shotgun (WGS) entry which is preliminary data.</text>
</comment>
<dbReference type="Proteomes" id="UP000628736">
    <property type="component" value="Unassembled WGS sequence"/>
</dbReference>
<sequence>MKAMRVLIINPNSDQETADVLSKTAQSFLEDRGEFDVVSMRTAPKLVVTYEDQAASAMELIATVRAGRERYDAFILACHADPNLDLVREVAGGKPVFGIAEASMRMAAMLHGGYAVITPSEKIIPKKFALARKYHCEEELRTVVVSGGNEKEHLLDAGRKALQVPGVNAIVLGCANYSGLDSALEQELNVPVFDGLIWALILADGAVHNKEYQRKTLG</sequence>
<comment type="similarity">
    <text evidence="1">Belongs to the HyuE racemase family.</text>
</comment>
<accession>A0A8J6J0Q1</accession>
<proteinExistence type="inferred from homology"/>